<reference evidence="3 4" key="2">
    <citation type="submission" date="2024-07" db="EMBL/GenBank/DDBJ databases">
        <authorList>
            <person name="Akdeniz Z."/>
        </authorList>
    </citation>
    <scope>NUCLEOTIDE SEQUENCE [LARGE SCALE GENOMIC DNA]</scope>
</reference>
<organism evidence="2">
    <name type="scientific">Hexamita inflata</name>
    <dbReference type="NCBI Taxonomy" id="28002"/>
    <lineage>
        <taxon>Eukaryota</taxon>
        <taxon>Metamonada</taxon>
        <taxon>Diplomonadida</taxon>
        <taxon>Hexamitidae</taxon>
        <taxon>Hexamitinae</taxon>
        <taxon>Hexamita</taxon>
    </lineage>
</organism>
<gene>
    <name evidence="2" type="ORF">HINF_LOCUS55260</name>
    <name evidence="3" type="ORF">HINF_LOCUS70002</name>
</gene>
<dbReference type="SUPFAM" id="SSF53254">
    <property type="entry name" value="Phosphoglycerate mutase-like"/>
    <property type="match status" value="1"/>
</dbReference>
<accession>A0AA86UQE6</accession>
<dbReference type="InterPro" id="IPR029033">
    <property type="entry name" value="His_PPase_superfam"/>
</dbReference>
<comment type="caution">
    <text evidence="2">The sequence shown here is derived from an EMBL/GenBank/DDBJ whole genome shotgun (WGS) entry which is preliminary data.</text>
</comment>
<evidence type="ECO:0000256" key="1">
    <source>
        <dbReference type="ARBA" id="ARBA00022801"/>
    </source>
</evidence>
<proteinExistence type="predicted"/>
<reference evidence="2" key="1">
    <citation type="submission" date="2023-06" db="EMBL/GenBank/DDBJ databases">
        <authorList>
            <person name="Kurt Z."/>
        </authorList>
    </citation>
    <scope>NUCLEOTIDE SEQUENCE</scope>
</reference>
<dbReference type="EMBL" id="CATOUU010001027">
    <property type="protein sequence ID" value="CAI9967615.1"/>
    <property type="molecule type" value="Genomic_DNA"/>
</dbReference>
<evidence type="ECO:0000313" key="3">
    <source>
        <dbReference type="EMBL" id="CAL6099274.1"/>
    </source>
</evidence>
<evidence type="ECO:0000313" key="4">
    <source>
        <dbReference type="Proteomes" id="UP001642409"/>
    </source>
</evidence>
<sequence length="350" mass="40531">MLLINIGLLTPTQVLITTRHGIRTSLFKMPNAPAPWICYLHHYFNFESNTTTTPKTSMKLNFDVKNLLPGTCFLGNLADQGFEQHRHLNTIWTELYPQFFQNKSYTPKTVRTTNKSRTRMSLCGQLRETSYASVSTYDLDSSVIPDACPADKRYWYSIQNGYDFENARLKEIQTKTNWNVWWDTFSDDFRSRAAMNAAFPDTLTQDDIDLANNMMDKYWCYMYQKNPNKDHQLLYSKMAIGAYCQDLIDLLNNKTQFHILSGHDTVVAPLAGVLVQDWACSQPDFASFIVLEVTDNMVKIRYRHSGDGQGEYVKQLACGEFECTVDQMKAQLKKYVMTVEERKVRCETEF</sequence>
<dbReference type="GO" id="GO:0016791">
    <property type="term" value="F:phosphatase activity"/>
    <property type="evidence" value="ECO:0007669"/>
    <property type="project" value="TreeGrafter"/>
</dbReference>
<dbReference type="PANTHER" id="PTHR11567">
    <property type="entry name" value="ACID PHOSPHATASE-RELATED"/>
    <property type="match status" value="1"/>
</dbReference>
<dbReference type="PANTHER" id="PTHR11567:SF110">
    <property type="entry name" value="2-PHOSPHOXYLOSE PHOSPHATASE 1"/>
    <property type="match status" value="1"/>
</dbReference>
<protein>
    <submittedName>
        <fullName evidence="2">Acid phosphatase</fullName>
    </submittedName>
    <submittedName>
        <fullName evidence="3">Acid_phosphatase</fullName>
    </submittedName>
</protein>
<dbReference type="Proteomes" id="UP001642409">
    <property type="component" value="Unassembled WGS sequence"/>
</dbReference>
<dbReference type="AlphaFoldDB" id="A0AA86UQE6"/>
<keyword evidence="4" id="KW-1185">Reference proteome</keyword>
<dbReference type="EMBL" id="CAXDID020000518">
    <property type="protein sequence ID" value="CAL6099274.1"/>
    <property type="molecule type" value="Genomic_DNA"/>
</dbReference>
<keyword evidence="1" id="KW-0378">Hydrolase</keyword>
<evidence type="ECO:0000313" key="2">
    <source>
        <dbReference type="EMBL" id="CAI9967615.1"/>
    </source>
</evidence>
<dbReference type="Gene3D" id="3.40.50.1240">
    <property type="entry name" value="Phosphoglycerate mutase-like"/>
    <property type="match status" value="1"/>
</dbReference>
<dbReference type="InterPro" id="IPR050645">
    <property type="entry name" value="Histidine_acid_phosphatase"/>
</dbReference>
<name>A0AA86UQE6_9EUKA</name>